<gene>
    <name evidence="10" type="ORF">HK107_11660</name>
</gene>
<dbReference type="AlphaFoldDB" id="A0A7Y3RNU4"/>
<feature type="active site" description="Charge relay system" evidence="6">
    <location>
        <position position="125"/>
    </location>
</feature>
<dbReference type="InterPro" id="IPR001478">
    <property type="entry name" value="PDZ"/>
</dbReference>
<sequence>MKRSTFSSSMLAASILALGAMSAPALAQESVDMGSFAAKNAELYQKLSFADLVERVSPAVVSIRTEREVPIGGAMNGQIPPELERLLPGLRDRFGGRSEGETRRAFGEGSGFFINDKGNIVTNNHVIEGATAITVVLNSGDELEAELVGTDPETDLAVLKVEPSREQRYVNFETDAELRVGDYVLAVGNPFGLGGTVTSGIVSALDRDSGLQYSDFIQIDASINRGNSGGPTFDVKGNVIGVNTAIISPTGVNAGIGLAIPADVANSVVTQIIEEGGVSRGFLGVSIRDAEPEILEAVGLEDAAGALVANVTEDSPADKAGIEAGDIITELEGQAISGADELTRRIGNIAPGKRVKVKAFREGRERTFNVTLEKRNLARVNGEPEAAPSAEAEEMAERLGVSFRTLDDSARRRLGIDEEIEGVLVADVERDSEAEAAGITPGMIVMEAGNKKVSTPRDIEEAIEAAKKKNRGALLLRVQTRQGLDFRALPISS</sequence>
<dbReference type="SUPFAM" id="SSF50156">
    <property type="entry name" value="PDZ domain-like"/>
    <property type="match status" value="2"/>
</dbReference>
<dbReference type="SMART" id="SM00228">
    <property type="entry name" value="PDZ"/>
    <property type="match status" value="2"/>
</dbReference>
<reference evidence="10 11" key="1">
    <citation type="submission" date="2020-05" db="EMBL/GenBank/DDBJ databases">
        <title>Parvularcula mediterraneae sp. nov., isolated from polypropylene straw from shallow seawater of the seashore of Laganas in Zakynthos island, Greece.</title>
        <authorList>
            <person name="Szabo I."/>
            <person name="Al-Omari J."/>
            <person name="Rado J."/>
            <person name="Szerdahelyi G.S."/>
        </authorList>
    </citation>
    <scope>NUCLEOTIDE SEQUENCE [LARGE SCALE GENOMIC DNA]</scope>
    <source>
        <strain evidence="10 11">ZS-1/3</strain>
    </source>
</reference>
<dbReference type="Gene3D" id="2.30.42.10">
    <property type="match status" value="2"/>
</dbReference>
<keyword evidence="5" id="KW-0720">Serine protease</keyword>
<dbReference type="InterPro" id="IPR011782">
    <property type="entry name" value="Pept_S1C_Do"/>
</dbReference>
<evidence type="ECO:0000256" key="5">
    <source>
        <dbReference type="ARBA" id="ARBA00022825"/>
    </source>
</evidence>
<feature type="chain" id="PRO_5038864132" evidence="8">
    <location>
        <begin position="28"/>
        <end position="493"/>
    </location>
</feature>
<evidence type="ECO:0000256" key="2">
    <source>
        <dbReference type="ARBA" id="ARBA00022729"/>
    </source>
</evidence>
<protein>
    <submittedName>
        <fullName evidence="10">Do family serine endopeptidase</fullName>
    </submittedName>
</protein>
<evidence type="ECO:0000259" key="9">
    <source>
        <dbReference type="PROSITE" id="PS50106"/>
    </source>
</evidence>
<feature type="binding site" evidence="7">
    <location>
        <position position="66"/>
    </location>
    <ligand>
        <name>substrate</name>
    </ligand>
</feature>
<dbReference type="GO" id="GO:0006508">
    <property type="term" value="P:proteolysis"/>
    <property type="evidence" value="ECO:0007669"/>
    <property type="project" value="UniProtKB-KW"/>
</dbReference>
<comment type="caution">
    <text evidence="10">The sequence shown here is derived from an EMBL/GenBank/DDBJ whole genome shotgun (WGS) entry which is preliminary data.</text>
</comment>
<dbReference type="InterPro" id="IPR051201">
    <property type="entry name" value="Chloro_Bact_Ser_Proteases"/>
</dbReference>
<keyword evidence="11" id="KW-1185">Reference proteome</keyword>
<dbReference type="SUPFAM" id="SSF50494">
    <property type="entry name" value="Trypsin-like serine proteases"/>
    <property type="match status" value="1"/>
</dbReference>
<feature type="active site" description="Charge relay system" evidence="6">
    <location>
        <position position="228"/>
    </location>
</feature>
<dbReference type="GO" id="GO:0004252">
    <property type="term" value="F:serine-type endopeptidase activity"/>
    <property type="evidence" value="ECO:0007669"/>
    <property type="project" value="InterPro"/>
</dbReference>
<keyword evidence="3" id="KW-0677">Repeat</keyword>
<keyword evidence="2 8" id="KW-0732">Signal</keyword>
<dbReference type="PANTHER" id="PTHR43343">
    <property type="entry name" value="PEPTIDASE S12"/>
    <property type="match status" value="1"/>
</dbReference>
<dbReference type="Pfam" id="PF13180">
    <property type="entry name" value="PDZ_2"/>
    <property type="match status" value="1"/>
</dbReference>
<feature type="active site" description="Charge relay system" evidence="6">
    <location>
        <position position="155"/>
    </location>
</feature>
<feature type="domain" description="PDZ" evidence="9">
    <location>
        <begin position="272"/>
        <end position="338"/>
    </location>
</feature>
<feature type="binding site" evidence="7">
    <location>
        <position position="125"/>
    </location>
    <ligand>
        <name>substrate</name>
    </ligand>
</feature>
<keyword evidence="4" id="KW-0378">Hydrolase</keyword>
<dbReference type="Gene3D" id="2.40.10.120">
    <property type="match status" value="1"/>
</dbReference>
<proteinExistence type="predicted"/>
<organism evidence="10 11">
    <name type="scientific">Parvularcula mediterranea</name>
    <dbReference type="NCBI Taxonomy" id="2732508"/>
    <lineage>
        <taxon>Bacteria</taxon>
        <taxon>Pseudomonadati</taxon>
        <taxon>Pseudomonadota</taxon>
        <taxon>Alphaproteobacteria</taxon>
        <taxon>Parvularculales</taxon>
        <taxon>Parvularculaceae</taxon>
        <taxon>Parvularcula</taxon>
    </lineage>
</organism>
<keyword evidence="1" id="KW-0645">Protease</keyword>
<dbReference type="Proteomes" id="UP000536835">
    <property type="component" value="Unassembled WGS sequence"/>
</dbReference>
<dbReference type="InterPro" id="IPR001940">
    <property type="entry name" value="Peptidase_S1C"/>
</dbReference>
<feature type="binding site" evidence="7">
    <location>
        <position position="155"/>
    </location>
    <ligand>
        <name>substrate</name>
    </ligand>
</feature>
<evidence type="ECO:0000256" key="7">
    <source>
        <dbReference type="PIRSR" id="PIRSR611782-2"/>
    </source>
</evidence>
<dbReference type="InterPro" id="IPR036034">
    <property type="entry name" value="PDZ_sf"/>
</dbReference>
<evidence type="ECO:0000256" key="4">
    <source>
        <dbReference type="ARBA" id="ARBA00022801"/>
    </source>
</evidence>
<evidence type="ECO:0000256" key="1">
    <source>
        <dbReference type="ARBA" id="ARBA00022670"/>
    </source>
</evidence>
<evidence type="ECO:0000256" key="3">
    <source>
        <dbReference type="ARBA" id="ARBA00022737"/>
    </source>
</evidence>
<evidence type="ECO:0000256" key="8">
    <source>
        <dbReference type="SAM" id="SignalP"/>
    </source>
</evidence>
<evidence type="ECO:0000256" key="6">
    <source>
        <dbReference type="PIRSR" id="PIRSR611782-1"/>
    </source>
</evidence>
<dbReference type="Pfam" id="PF13365">
    <property type="entry name" value="Trypsin_2"/>
    <property type="match status" value="1"/>
</dbReference>
<dbReference type="InterPro" id="IPR009003">
    <property type="entry name" value="Peptidase_S1_PA"/>
</dbReference>
<evidence type="ECO:0000313" key="10">
    <source>
        <dbReference type="EMBL" id="NNU16976.1"/>
    </source>
</evidence>
<feature type="binding site" evidence="7">
    <location>
        <begin position="226"/>
        <end position="228"/>
    </location>
    <ligand>
        <name>substrate</name>
    </ligand>
</feature>
<evidence type="ECO:0000313" key="11">
    <source>
        <dbReference type="Proteomes" id="UP000536835"/>
    </source>
</evidence>
<name>A0A7Y3RNU4_9PROT</name>
<dbReference type="PANTHER" id="PTHR43343:SF3">
    <property type="entry name" value="PROTEASE DO-LIKE 8, CHLOROPLASTIC"/>
    <property type="match status" value="1"/>
</dbReference>
<dbReference type="EMBL" id="JABFCX010000003">
    <property type="protein sequence ID" value="NNU16976.1"/>
    <property type="molecule type" value="Genomic_DNA"/>
</dbReference>
<feature type="signal peptide" evidence="8">
    <location>
        <begin position="1"/>
        <end position="27"/>
    </location>
</feature>
<dbReference type="PROSITE" id="PS50106">
    <property type="entry name" value="PDZ"/>
    <property type="match status" value="1"/>
</dbReference>
<dbReference type="CDD" id="cd10839">
    <property type="entry name" value="cpPDZ1_DegP-like"/>
    <property type="match status" value="1"/>
</dbReference>
<dbReference type="PRINTS" id="PR00834">
    <property type="entry name" value="PROTEASES2C"/>
</dbReference>
<accession>A0A7Y3RNU4</accession>
<dbReference type="NCBIfam" id="TIGR02037">
    <property type="entry name" value="degP_htrA_DO"/>
    <property type="match status" value="1"/>
</dbReference>